<dbReference type="AlphaFoldDB" id="A0A1G8BLS7"/>
<reference evidence="3" key="1">
    <citation type="submission" date="2016-10" db="EMBL/GenBank/DDBJ databases">
        <authorList>
            <person name="Varghese N."/>
            <person name="Submissions S."/>
        </authorList>
    </citation>
    <scope>NUCLEOTIDE SEQUENCE [LARGE SCALE GENOMIC DNA]</scope>
    <source>
        <strain evidence="3">Gh-67</strain>
    </source>
</reference>
<dbReference type="Proteomes" id="UP000199705">
    <property type="component" value="Unassembled WGS sequence"/>
</dbReference>
<protein>
    <recommendedName>
        <fullName evidence="4">Secreted protein</fullName>
    </recommendedName>
</protein>
<name>A0A1G8BLS7_9SPHI</name>
<feature type="chain" id="PRO_5011449644" description="Secreted protein" evidence="1">
    <location>
        <begin position="26"/>
        <end position="63"/>
    </location>
</feature>
<feature type="signal peptide" evidence="1">
    <location>
        <begin position="1"/>
        <end position="25"/>
    </location>
</feature>
<gene>
    <name evidence="2" type="ORF">SAMN05192573_1096</name>
</gene>
<evidence type="ECO:0008006" key="4">
    <source>
        <dbReference type="Google" id="ProtNLM"/>
    </source>
</evidence>
<evidence type="ECO:0000256" key="1">
    <source>
        <dbReference type="SAM" id="SignalP"/>
    </source>
</evidence>
<evidence type="ECO:0000313" key="2">
    <source>
        <dbReference type="EMBL" id="SDH34131.1"/>
    </source>
</evidence>
<sequence length="63" mass="6627">MKILKKNFSKIVATFVLVGSGIVLPAKSNATVQYCWGSLRTVQGISVCDGAANNCTHPCTVAN</sequence>
<proteinExistence type="predicted"/>
<accession>A0A1G8BLS7</accession>
<keyword evidence="3" id="KW-1185">Reference proteome</keyword>
<keyword evidence="1" id="KW-0732">Signal</keyword>
<evidence type="ECO:0000313" key="3">
    <source>
        <dbReference type="Proteomes" id="UP000199705"/>
    </source>
</evidence>
<dbReference type="RefSeq" id="WP_143020797.1">
    <property type="nucleotide sequence ID" value="NZ_FNCG01000009.1"/>
</dbReference>
<dbReference type="STRING" id="551996.SAMN05192573_1096"/>
<dbReference type="EMBL" id="FNCG01000009">
    <property type="protein sequence ID" value="SDH34131.1"/>
    <property type="molecule type" value="Genomic_DNA"/>
</dbReference>
<organism evidence="2 3">
    <name type="scientific">Mucilaginibacter gossypii</name>
    <dbReference type="NCBI Taxonomy" id="551996"/>
    <lineage>
        <taxon>Bacteria</taxon>
        <taxon>Pseudomonadati</taxon>
        <taxon>Bacteroidota</taxon>
        <taxon>Sphingobacteriia</taxon>
        <taxon>Sphingobacteriales</taxon>
        <taxon>Sphingobacteriaceae</taxon>
        <taxon>Mucilaginibacter</taxon>
    </lineage>
</organism>